<dbReference type="RefSeq" id="WP_117893066.1">
    <property type="nucleotide sequence ID" value="NZ_CABJCV010000002.1"/>
</dbReference>
<dbReference type="Pfam" id="PF01863">
    <property type="entry name" value="YgjP-like"/>
    <property type="match status" value="1"/>
</dbReference>
<accession>A0A412G5L9</accession>
<evidence type="ECO:0000259" key="1">
    <source>
        <dbReference type="Pfam" id="PF01863"/>
    </source>
</evidence>
<dbReference type="EMBL" id="QRUP01000002">
    <property type="protein sequence ID" value="RGR76167.1"/>
    <property type="molecule type" value="Genomic_DNA"/>
</dbReference>
<feature type="domain" description="YgjP-like metallopeptidase" evidence="1">
    <location>
        <begin position="21"/>
        <end position="226"/>
    </location>
</feature>
<dbReference type="PANTHER" id="PTHR30399">
    <property type="entry name" value="UNCHARACTERIZED PROTEIN YGJP"/>
    <property type="match status" value="1"/>
</dbReference>
<dbReference type="GeneID" id="83014201"/>
<dbReference type="Gene3D" id="3.30.2010.10">
    <property type="entry name" value="Metalloproteases ('zincins'), catalytic domain"/>
    <property type="match status" value="1"/>
</dbReference>
<evidence type="ECO:0000313" key="3">
    <source>
        <dbReference type="Proteomes" id="UP000284178"/>
    </source>
</evidence>
<proteinExistence type="predicted"/>
<keyword evidence="3" id="KW-1185">Reference proteome</keyword>
<dbReference type="Proteomes" id="UP000284178">
    <property type="component" value="Unassembled WGS sequence"/>
</dbReference>
<dbReference type="InterPro" id="IPR053136">
    <property type="entry name" value="UTP_pyrophosphatase-like"/>
</dbReference>
<dbReference type="AlphaFoldDB" id="A0A412G5L9"/>
<dbReference type="PANTHER" id="PTHR30399:SF1">
    <property type="entry name" value="UTP PYROPHOSPHATASE"/>
    <property type="match status" value="1"/>
</dbReference>
<evidence type="ECO:0000313" key="2">
    <source>
        <dbReference type="EMBL" id="RGR76167.1"/>
    </source>
</evidence>
<name>A0A412G5L9_9FIRM</name>
<gene>
    <name evidence="2" type="ORF">DWY25_02095</name>
</gene>
<dbReference type="InterPro" id="IPR002725">
    <property type="entry name" value="YgjP-like_metallopeptidase"/>
</dbReference>
<sequence length="229" mass="26422">MESLNINGKTLRLTIQRKPIRNLILRLKSPDELLVSAPYACSNAEVLRFIETKRSWIAAHAEKLARQQTRQAEAAAVGKIMVYGKPVQLQWVIGRGKARLLPDRLVLYGPDTQPETKQRAFDQFAKNSLEAEVERLRPRWDQVVTDYHLALPSIHYRRMTSRWGSCIPAKSKITLNLKLVHYPLACVDSVLWHEYAHLIVPNHSQRFYSVILHHMPDYEVRKALLNGDL</sequence>
<comment type="caution">
    <text evidence="2">The sequence shown here is derived from an EMBL/GenBank/DDBJ whole genome shotgun (WGS) entry which is preliminary data.</text>
</comment>
<reference evidence="2 3" key="1">
    <citation type="submission" date="2018-08" db="EMBL/GenBank/DDBJ databases">
        <title>A genome reference for cultivated species of the human gut microbiota.</title>
        <authorList>
            <person name="Zou Y."/>
            <person name="Xue W."/>
            <person name="Luo G."/>
        </authorList>
    </citation>
    <scope>NUCLEOTIDE SEQUENCE [LARGE SCALE GENOMIC DNA]</scope>
    <source>
        <strain evidence="2 3">AF24-29</strain>
    </source>
</reference>
<dbReference type="CDD" id="cd07344">
    <property type="entry name" value="M48_yhfN_like"/>
    <property type="match status" value="1"/>
</dbReference>
<protein>
    <submittedName>
        <fullName evidence="2">M48 family peptidase</fullName>
    </submittedName>
</protein>
<organism evidence="2 3">
    <name type="scientific">Holdemania filiformis</name>
    <dbReference type="NCBI Taxonomy" id="61171"/>
    <lineage>
        <taxon>Bacteria</taxon>
        <taxon>Bacillati</taxon>
        <taxon>Bacillota</taxon>
        <taxon>Erysipelotrichia</taxon>
        <taxon>Erysipelotrichales</taxon>
        <taxon>Erysipelotrichaceae</taxon>
        <taxon>Holdemania</taxon>
    </lineage>
</organism>